<protein>
    <recommendedName>
        <fullName evidence="3">Apea-like HEPN domain-containing protein</fullName>
    </recommendedName>
</protein>
<evidence type="ECO:0008006" key="3">
    <source>
        <dbReference type="Google" id="ProtNLM"/>
    </source>
</evidence>
<reference evidence="2" key="1">
    <citation type="journal article" date="2019" name="Int. J. Syst. Evol. Microbiol.">
        <title>The Global Catalogue of Microorganisms (GCM) 10K type strain sequencing project: providing services to taxonomists for standard genome sequencing and annotation.</title>
        <authorList>
            <consortium name="The Broad Institute Genomics Platform"/>
            <consortium name="The Broad Institute Genome Sequencing Center for Infectious Disease"/>
            <person name="Wu L."/>
            <person name="Ma J."/>
        </authorList>
    </citation>
    <scope>NUCLEOTIDE SEQUENCE [LARGE SCALE GENOMIC DNA]</scope>
    <source>
        <strain evidence="2">LMG 29247</strain>
    </source>
</reference>
<evidence type="ECO:0000313" key="1">
    <source>
        <dbReference type="EMBL" id="MFD1711380.1"/>
    </source>
</evidence>
<evidence type="ECO:0000313" key="2">
    <source>
        <dbReference type="Proteomes" id="UP001597304"/>
    </source>
</evidence>
<name>A0ABW4KTS7_9BURK</name>
<organism evidence="1 2">
    <name type="scientific">Ottowia flava</name>
    <dbReference type="NCBI Taxonomy" id="2675430"/>
    <lineage>
        <taxon>Bacteria</taxon>
        <taxon>Pseudomonadati</taxon>
        <taxon>Pseudomonadota</taxon>
        <taxon>Betaproteobacteria</taxon>
        <taxon>Burkholderiales</taxon>
        <taxon>Comamonadaceae</taxon>
        <taxon>Ottowia</taxon>
    </lineage>
</organism>
<gene>
    <name evidence="1" type="ORF">ACFSF0_12235</name>
</gene>
<sequence length="187" mass="21227">MTINTQAFSASEWIARNTRGGVHITAETQTAVSNFTTMWNFFESALCENRASVAAFEKLMSRCQPDAFPKDIAHTLVECITFWRFRYRTPHGFGDRFSNLHFRKSDRRDLVESVLSSDTAPAADELLALMIIVYRIRNNLFHGLKSFEKLNEQTKNLDNASRCMAAILTVVPSAIVHPERQLQLANA</sequence>
<keyword evidence="2" id="KW-1185">Reference proteome</keyword>
<dbReference type="Proteomes" id="UP001597304">
    <property type="component" value="Unassembled WGS sequence"/>
</dbReference>
<dbReference type="EMBL" id="JBHUEJ010000026">
    <property type="protein sequence ID" value="MFD1711380.1"/>
    <property type="molecule type" value="Genomic_DNA"/>
</dbReference>
<accession>A0ABW4KTS7</accession>
<proteinExistence type="predicted"/>
<comment type="caution">
    <text evidence="1">The sequence shown here is derived from an EMBL/GenBank/DDBJ whole genome shotgun (WGS) entry which is preliminary data.</text>
</comment>
<dbReference type="RefSeq" id="WP_147914935.1">
    <property type="nucleotide sequence ID" value="NZ_JBHUEJ010000026.1"/>
</dbReference>